<proteinExistence type="predicted"/>
<evidence type="ECO:0008006" key="2">
    <source>
        <dbReference type="Google" id="ProtNLM"/>
    </source>
</evidence>
<evidence type="ECO:0000313" key="1">
    <source>
        <dbReference type="EMBL" id="QYA34024.1"/>
    </source>
</evidence>
<name>A0AAT9P9U3_9STAP</name>
<dbReference type="AlphaFoldDB" id="A0AAT9P9U3"/>
<geneLocation type="plasmid" evidence="1">
    <name>p19Msa1047_11</name>
</geneLocation>
<gene>
    <name evidence="1" type="ORF">KYI10_11515</name>
</gene>
<protein>
    <recommendedName>
        <fullName evidence="2">Peptidase M3A/M3B catalytic domain-containing protein</fullName>
    </recommendedName>
</protein>
<sequence length="455" mass="54952">MSNFNNEIIEIVSKINHLRYVDKNIDSIQYYYNELYELTKKNKHYILQDSTNELYKYIKHQKYSSLSLDNYFKIFKGIDFNIFQKNIYDLDDDIRISSFEEYYNNLEKYSRYIDNLYLKIIKDNVSHNHHNKNLSYIDYNFKDKKKIHNYIEHYIIPLIFKFFIKQSNRINNCEIKKYNRTKYFNERYPIPKYKGLNLVEKIKDIYKENLQFNLLDFKYSINNSINSSFCTIIDKNKNPYISITLNNSWYDIKTITHELGHALNLCYQNKNLPYQKIFLPTSILETLSISSEFIIWKHLDEIIDDSFKYKIIHLGENLNQLLEYIISDKFETFIYMNNDSISNPSTINRIWKKSCSFSIDNKRIDFSSIYGDQLMWKDNYLLFDKPFSSFDYAIAIVRSLFQISLSTSEEKENLISYKNSLNKEPEKNGKTLPSILSEKMYQELYIKLSEFIEYY</sequence>
<reference evidence="1" key="1">
    <citation type="submission" date="2024-06" db="EMBL/GenBank/DDBJ databases">
        <title>Prevalence and characterization of methicillin-resistant Macrococcus spp. in food producing animals and meat in Switzerland in 2019.</title>
        <authorList>
            <person name="Keller J.E."/>
            <person name="Schwendener S."/>
            <person name="Neuenschwander J."/>
            <person name="Overesch G."/>
            <person name="Perreten V."/>
        </authorList>
    </citation>
    <scope>NUCLEOTIDE SEQUENCE</scope>
    <source>
        <strain evidence="1">19Msa1099</strain>
        <plasmid evidence="1">p19Msa1047_11</plasmid>
    </source>
</reference>
<dbReference type="EMBL" id="CP079956">
    <property type="protein sequence ID" value="QYA34024.1"/>
    <property type="molecule type" value="Genomic_DNA"/>
</dbReference>
<accession>A0AAT9P9U3</accession>
<keyword evidence="1" id="KW-0614">Plasmid</keyword>
<organism evidence="1">
    <name type="scientific">Macrococcus psychrotolerans</name>
    <dbReference type="NCBI Taxonomy" id="3039389"/>
    <lineage>
        <taxon>Bacteria</taxon>
        <taxon>Bacillati</taxon>
        <taxon>Bacillota</taxon>
        <taxon>Bacilli</taxon>
        <taxon>Bacillales</taxon>
        <taxon>Staphylococcaceae</taxon>
        <taxon>Macrococcus</taxon>
    </lineage>
</organism>